<protein>
    <submittedName>
        <fullName evidence="3">von Willebrand factor A</fullName>
    </submittedName>
</protein>
<dbReference type="PANTHER" id="PTHR46478">
    <property type="entry name" value="VON WILLEBRAND FACTOR A DOMAIN-CONTAINING PROTEIN 3A"/>
    <property type="match status" value="1"/>
</dbReference>
<dbReference type="SUPFAM" id="SSF53300">
    <property type="entry name" value="vWA-like"/>
    <property type="match status" value="1"/>
</dbReference>
<dbReference type="EMBL" id="MU826835">
    <property type="protein sequence ID" value="KAJ7372598.1"/>
    <property type="molecule type" value="Genomic_DNA"/>
</dbReference>
<dbReference type="OrthoDB" id="299997at2759"/>
<comment type="caution">
    <text evidence="3">The sequence shown here is derived from an EMBL/GenBank/DDBJ whole genome shotgun (WGS) entry which is preliminary data.</text>
</comment>
<evidence type="ECO:0000313" key="3">
    <source>
        <dbReference type="EMBL" id="KAJ7372598.1"/>
    </source>
</evidence>
<dbReference type="InterPro" id="IPR036465">
    <property type="entry name" value="vWFA_dom_sf"/>
</dbReference>
<dbReference type="Pfam" id="PF13768">
    <property type="entry name" value="VWA_3"/>
    <property type="match status" value="1"/>
</dbReference>
<feature type="compositionally biased region" description="Polar residues" evidence="1">
    <location>
        <begin position="189"/>
        <end position="209"/>
    </location>
</feature>
<feature type="domain" description="VWFA" evidence="2">
    <location>
        <begin position="1"/>
        <end position="117"/>
    </location>
</feature>
<dbReference type="InterPro" id="IPR002035">
    <property type="entry name" value="VWF_A"/>
</dbReference>
<feature type="non-terminal residue" evidence="3">
    <location>
        <position position="1"/>
    </location>
</feature>
<dbReference type="Gene3D" id="3.40.50.410">
    <property type="entry name" value="von Willebrand factor, type A domain"/>
    <property type="match status" value="1"/>
</dbReference>
<organism evidence="3 4">
    <name type="scientific">Desmophyllum pertusum</name>
    <dbReference type="NCBI Taxonomy" id="174260"/>
    <lineage>
        <taxon>Eukaryota</taxon>
        <taxon>Metazoa</taxon>
        <taxon>Cnidaria</taxon>
        <taxon>Anthozoa</taxon>
        <taxon>Hexacorallia</taxon>
        <taxon>Scleractinia</taxon>
        <taxon>Caryophylliina</taxon>
        <taxon>Caryophylliidae</taxon>
        <taxon>Desmophyllum</taxon>
    </lineage>
</organism>
<keyword evidence="4" id="KW-1185">Reference proteome</keyword>
<feature type="region of interest" description="Disordered" evidence="1">
    <location>
        <begin position="178"/>
        <end position="209"/>
    </location>
</feature>
<gene>
    <name evidence="3" type="primary">VWA3A_3</name>
    <name evidence="3" type="ORF">OS493_017869</name>
</gene>
<dbReference type="Proteomes" id="UP001163046">
    <property type="component" value="Unassembled WGS sequence"/>
</dbReference>
<proteinExistence type="predicted"/>
<evidence type="ECO:0000256" key="1">
    <source>
        <dbReference type="SAM" id="MobiDB-lite"/>
    </source>
</evidence>
<dbReference type="PANTHER" id="PTHR46478:SF1">
    <property type="entry name" value="VON WILLEBRAND FACTOR A DOMAIN-CONTAINING PROTEIN 3A"/>
    <property type="match status" value="1"/>
</dbReference>
<evidence type="ECO:0000313" key="4">
    <source>
        <dbReference type="Proteomes" id="UP001163046"/>
    </source>
</evidence>
<sequence length="209" mass="23415">FNLIRFASEVVSWKPHITSTSDDSCQNAVEWVSDFDANGSTSTLSALQLAFDDPEVQGIYLLTDGKPDNSTTMVLREVAKLNSGRNVRVHCISFNCDDSVANKFLQLLASQTGGRYHRCQGDPDGHVFTHRLLTEGFREDEPLSMPVFEGDDLRRLASEIALCRKFLLQSRSYRAMFPENTKQGKSDKLNGQSLPQPRNSRSQVEVATR</sequence>
<reference evidence="3" key="1">
    <citation type="submission" date="2023-01" db="EMBL/GenBank/DDBJ databases">
        <title>Genome assembly of the deep-sea coral Lophelia pertusa.</title>
        <authorList>
            <person name="Herrera S."/>
            <person name="Cordes E."/>
        </authorList>
    </citation>
    <scope>NUCLEOTIDE SEQUENCE</scope>
    <source>
        <strain evidence="3">USNM1676648</strain>
        <tissue evidence="3">Polyp</tissue>
    </source>
</reference>
<accession>A0A9X0CSI4</accession>
<name>A0A9X0CSI4_9CNID</name>
<dbReference type="AlphaFoldDB" id="A0A9X0CSI4"/>
<evidence type="ECO:0000259" key="2">
    <source>
        <dbReference type="Pfam" id="PF13768"/>
    </source>
</evidence>